<feature type="domain" description="NfeD integral membrane" evidence="7">
    <location>
        <begin position="110"/>
        <end position="226"/>
    </location>
</feature>
<name>X1M2R8_9ZZZZ</name>
<dbReference type="PANTHER" id="PTHR33507:SF4">
    <property type="entry name" value="NODULATION COMPETITIVENESS PROTEIN NFED"/>
    <property type="match status" value="1"/>
</dbReference>
<dbReference type="GO" id="GO:0016020">
    <property type="term" value="C:membrane"/>
    <property type="evidence" value="ECO:0007669"/>
    <property type="project" value="UniProtKB-SubCell"/>
</dbReference>
<feature type="transmembrane region" description="Helical" evidence="5">
    <location>
        <begin position="102"/>
        <end position="125"/>
    </location>
</feature>
<dbReference type="Gene3D" id="3.90.226.10">
    <property type="entry name" value="2-enoyl-CoA Hydratase, Chain A, domain 1"/>
    <property type="match status" value="1"/>
</dbReference>
<dbReference type="InterPro" id="IPR012340">
    <property type="entry name" value="NA-bd_OB-fold"/>
</dbReference>
<feature type="transmembrane region" description="Helical" evidence="5">
    <location>
        <begin position="206"/>
        <end position="226"/>
    </location>
</feature>
<comment type="subcellular location">
    <subcellularLocation>
        <location evidence="1">Membrane</location>
        <topology evidence="1">Multi-pass membrane protein</topology>
    </subcellularLocation>
</comment>
<dbReference type="SUPFAM" id="SSF141322">
    <property type="entry name" value="NfeD domain-like"/>
    <property type="match status" value="1"/>
</dbReference>
<keyword evidence="4 5" id="KW-0472">Membrane</keyword>
<sequence>EAAMSEAMQAKVVNDAVAYAISIADSHGRNAEWAEKAVREAASLPAHQALELNVIDMVAPNFDSLISQLEGWQVTMLDGSVVTLHTQGATIKEVKMNWVEDFLYAIADPNIAYILLSLAMLGLMVEITNPGLIFPGVVGGICGLLAFYSLGMLPVNYAGVLLVVLAFGLFIAEVFTTTFGLFTAGGITSLVIGSLILFKGGPLFQINPWLIAIVSISIAALFAFVINRVIKAHRHQATTGREELVGKSAIVKVALEPEGTVFFKGERWTAVSEKGRVEPGEE</sequence>
<protein>
    <submittedName>
        <fullName evidence="8">Uncharacterized protein</fullName>
    </submittedName>
</protein>
<dbReference type="Pfam" id="PF01957">
    <property type="entry name" value="NfeD"/>
    <property type="match status" value="1"/>
</dbReference>
<organism evidence="8">
    <name type="scientific">marine sediment metagenome</name>
    <dbReference type="NCBI Taxonomy" id="412755"/>
    <lineage>
        <taxon>unclassified sequences</taxon>
        <taxon>metagenomes</taxon>
        <taxon>ecological metagenomes</taxon>
    </lineage>
</organism>
<evidence type="ECO:0000256" key="4">
    <source>
        <dbReference type="ARBA" id="ARBA00023136"/>
    </source>
</evidence>
<dbReference type="InterPro" id="IPR002810">
    <property type="entry name" value="NfeD-like_C"/>
</dbReference>
<evidence type="ECO:0000256" key="2">
    <source>
        <dbReference type="ARBA" id="ARBA00022692"/>
    </source>
</evidence>
<comment type="caution">
    <text evidence="8">The sequence shown here is derived from an EMBL/GenBank/DDBJ whole genome shotgun (WGS) entry which is preliminary data.</text>
</comment>
<evidence type="ECO:0000256" key="1">
    <source>
        <dbReference type="ARBA" id="ARBA00004141"/>
    </source>
</evidence>
<dbReference type="Gene3D" id="2.40.50.140">
    <property type="entry name" value="Nucleic acid-binding proteins"/>
    <property type="match status" value="1"/>
</dbReference>
<dbReference type="AlphaFoldDB" id="X1M2R8"/>
<evidence type="ECO:0000259" key="6">
    <source>
        <dbReference type="Pfam" id="PF01957"/>
    </source>
</evidence>
<dbReference type="PANTHER" id="PTHR33507">
    <property type="entry name" value="INNER MEMBRANE PROTEIN YBBJ"/>
    <property type="match status" value="1"/>
</dbReference>
<dbReference type="Pfam" id="PF24961">
    <property type="entry name" value="NfeD_membrane"/>
    <property type="match status" value="1"/>
</dbReference>
<evidence type="ECO:0000313" key="8">
    <source>
        <dbReference type="EMBL" id="GAI25643.1"/>
    </source>
</evidence>
<dbReference type="InterPro" id="IPR052165">
    <property type="entry name" value="Membrane_assoc_protease"/>
</dbReference>
<reference evidence="8" key="1">
    <citation type="journal article" date="2014" name="Front. Microbiol.">
        <title>High frequency of phylogenetically diverse reductive dehalogenase-homologous genes in deep subseafloor sedimentary metagenomes.</title>
        <authorList>
            <person name="Kawai M."/>
            <person name="Futagami T."/>
            <person name="Toyoda A."/>
            <person name="Takaki Y."/>
            <person name="Nishi S."/>
            <person name="Hori S."/>
            <person name="Arai W."/>
            <person name="Tsubouchi T."/>
            <person name="Morono Y."/>
            <person name="Uchiyama I."/>
            <person name="Ito T."/>
            <person name="Fujiyama A."/>
            <person name="Inagaki F."/>
            <person name="Takami H."/>
        </authorList>
    </citation>
    <scope>NUCLEOTIDE SEQUENCE</scope>
    <source>
        <strain evidence="8">Expedition CK06-06</strain>
    </source>
</reference>
<proteinExistence type="predicted"/>
<dbReference type="EMBL" id="BARV01017643">
    <property type="protein sequence ID" value="GAI25643.1"/>
    <property type="molecule type" value="Genomic_DNA"/>
</dbReference>
<feature type="non-terminal residue" evidence="8">
    <location>
        <position position="282"/>
    </location>
</feature>
<evidence type="ECO:0000256" key="3">
    <source>
        <dbReference type="ARBA" id="ARBA00022989"/>
    </source>
</evidence>
<gene>
    <name evidence="8" type="ORF">S06H3_30016</name>
</gene>
<feature type="non-terminal residue" evidence="8">
    <location>
        <position position="1"/>
    </location>
</feature>
<dbReference type="InterPro" id="IPR056739">
    <property type="entry name" value="NfeD_membrane"/>
</dbReference>
<feature type="domain" description="NfeD-like C-terminal" evidence="6">
    <location>
        <begin position="241"/>
        <end position="282"/>
    </location>
</feature>
<feature type="transmembrane region" description="Helical" evidence="5">
    <location>
        <begin position="155"/>
        <end position="172"/>
    </location>
</feature>
<accession>X1M2R8</accession>
<evidence type="ECO:0000256" key="5">
    <source>
        <dbReference type="SAM" id="Phobius"/>
    </source>
</evidence>
<evidence type="ECO:0000259" key="7">
    <source>
        <dbReference type="Pfam" id="PF24961"/>
    </source>
</evidence>
<feature type="transmembrane region" description="Helical" evidence="5">
    <location>
        <begin position="179"/>
        <end position="200"/>
    </location>
</feature>
<keyword evidence="2 5" id="KW-0812">Transmembrane</keyword>
<keyword evidence="3 5" id="KW-1133">Transmembrane helix</keyword>